<name>A0A1Y1I076_KLENI</name>
<dbReference type="Proteomes" id="UP000054558">
    <property type="component" value="Unassembled WGS sequence"/>
</dbReference>
<evidence type="ECO:0000313" key="3">
    <source>
        <dbReference type="Proteomes" id="UP000054558"/>
    </source>
</evidence>
<evidence type="ECO:0000313" key="2">
    <source>
        <dbReference type="EMBL" id="GAQ81508.1"/>
    </source>
</evidence>
<keyword evidence="3" id="KW-1185">Reference proteome</keyword>
<dbReference type="AlphaFoldDB" id="A0A1Y1I076"/>
<reference evidence="2 3" key="1">
    <citation type="journal article" date="2014" name="Nat. Commun.">
        <title>Klebsormidium flaccidum genome reveals primary factors for plant terrestrial adaptation.</title>
        <authorList>
            <person name="Hori K."/>
            <person name="Maruyama F."/>
            <person name="Fujisawa T."/>
            <person name="Togashi T."/>
            <person name="Yamamoto N."/>
            <person name="Seo M."/>
            <person name="Sato S."/>
            <person name="Yamada T."/>
            <person name="Mori H."/>
            <person name="Tajima N."/>
            <person name="Moriyama T."/>
            <person name="Ikeuchi M."/>
            <person name="Watanabe M."/>
            <person name="Wada H."/>
            <person name="Kobayashi K."/>
            <person name="Saito M."/>
            <person name="Masuda T."/>
            <person name="Sasaki-Sekimoto Y."/>
            <person name="Mashiguchi K."/>
            <person name="Awai K."/>
            <person name="Shimojima M."/>
            <person name="Masuda S."/>
            <person name="Iwai M."/>
            <person name="Nobusawa T."/>
            <person name="Narise T."/>
            <person name="Kondo S."/>
            <person name="Saito H."/>
            <person name="Sato R."/>
            <person name="Murakawa M."/>
            <person name="Ihara Y."/>
            <person name="Oshima-Yamada Y."/>
            <person name="Ohtaka K."/>
            <person name="Satoh M."/>
            <person name="Sonobe K."/>
            <person name="Ishii M."/>
            <person name="Ohtani R."/>
            <person name="Kanamori-Sato M."/>
            <person name="Honoki R."/>
            <person name="Miyazaki D."/>
            <person name="Mochizuki H."/>
            <person name="Umetsu J."/>
            <person name="Higashi K."/>
            <person name="Shibata D."/>
            <person name="Kamiya Y."/>
            <person name="Sato N."/>
            <person name="Nakamura Y."/>
            <person name="Tabata S."/>
            <person name="Ida S."/>
            <person name="Kurokawa K."/>
            <person name="Ohta H."/>
        </authorList>
    </citation>
    <scope>NUCLEOTIDE SEQUENCE [LARGE SCALE GENOMIC DNA]</scope>
    <source>
        <strain evidence="2 3">NIES-2285</strain>
    </source>
</reference>
<dbReference type="OrthoDB" id="2016040at2759"/>
<feature type="region of interest" description="Disordered" evidence="1">
    <location>
        <begin position="140"/>
        <end position="161"/>
    </location>
</feature>
<gene>
    <name evidence="2" type="ORF">KFL_000820150</name>
</gene>
<proteinExistence type="predicted"/>
<accession>A0A1Y1I076</accession>
<dbReference type="EMBL" id="DF237031">
    <property type="protein sequence ID" value="GAQ81508.1"/>
    <property type="molecule type" value="Genomic_DNA"/>
</dbReference>
<organism evidence="2 3">
    <name type="scientific">Klebsormidium nitens</name>
    <name type="common">Green alga</name>
    <name type="synonym">Ulothrix nitens</name>
    <dbReference type="NCBI Taxonomy" id="105231"/>
    <lineage>
        <taxon>Eukaryota</taxon>
        <taxon>Viridiplantae</taxon>
        <taxon>Streptophyta</taxon>
        <taxon>Klebsormidiophyceae</taxon>
        <taxon>Klebsormidiales</taxon>
        <taxon>Klebsormidiaceae</taxon>
        <taxon>Klebsormidium</taxon>
    </lineage>
</organism>
<protein>
    <submittedName>
        <fullName evidence="2">Uncharacterized protein</fullName>
    </submittedName>
</protein>
<evidence type="ECO:0000256" key="1">
    <source>
        <dbReference type="SAM" id="MobiDB-lite"/>
    </source>
</evidence>
<sequence length="161" mass="18020">MAAAKREITSDEAIQRINSEPITGECDLVNEHAIVVDVERLLLPLGTPVRTNNASPADETHYVLVIHGTFAQPKLNGRVNWFHPDPEKAPDNFCSRLAVQLSCGLFSEDAVWRSLPDPELLPSGVHYPFFWDGSNTDEGRKDALHHSVQQEKRERDSPEVV</sequence>